<protein>
    <submittedName>
        <fullName evidence="6">DUF1328 domain-containing protein</fullName>
    </submittedName>
</protein>
<dbReference type="InterPro" id="IPR009760">
    <property type="entry name" value="DUF1328"/>
</dbReference>
<dbReference type="HAMAP" id="MF_01361">
    <property type="entry name" value="UPF0391"/>
    <property type="match status" value="1"/>
</dbReference>
<evidence type="ECO:0000256" key="2">
    <source>
        <dbReference type="ARBA" id="ARBA00022692"/>
    </source>
</evidence>
<keyword evidence="4 5" id="KW-0472">Membrane</keyword>
<evidence type="ECO:0000256" key="1">
    <source>
        <dbReference type="ARBA" id="ARBA00022475"/>
    </source>
</evidence>
<comment type="caution">
    <text evidence="6">The sequence shown here is derived from an EMBL/GenBank/DDBJ whole genome shotgun (WGS) entry which is preliminary data.</text>
</comment>
<keyword evidence="3 5" id="KW-1133">Transmembrane helix</keyword>
<evidence type="ECO:0000256" key="3">
    <source>
        <dbReference type="ARBA" id="ARBA00022989"/>
    </source>
</evidence>
<reference evidence="6" key="1">
    <citation type="submission" date="2020-09" db="EMBL/GenBank/DDBJ databases">
        <title>A novel bacterium of genus Paenibacillus, isolated from South China Sea.</title>
        <authorList>
            <person name="Huang H."/>
            <person name="Mo K."/>
            <person name="Hu Y."/>
        </authorList>
    </citation>
    <scope>NUCLEOTIDE SEQUENCE</scope>
    <source>
        <strain evidence="6">IB182496</strain>
    </source>
</reference>
<dbReference type="EMBL" id="JACXIZ010000013">
    <property type="protein sequence ID" value="MBD2844919.1"/>
    <property type="molecule type" value="Genomic_DNA"/>
</dbReference>
<dbReference type="GO" id="GO:0005886">
    <property type="term" value="C:plasma membrane"/>
    <property type="evidence" value="ECO:0007669"/>
    <property type="project" value="InterPro"/>
</dbReference>
<keyword evidence="1" id="KW-1003">Cell membrane</keyword>
<keyword evidence="2 5" id="KW-0812">Transmembrane</keyword>
<dbReference type="NCBIfam" id="NF010226">
    <property type="entry name" value="PRK13682.1-1"/>
    <property type="match status" value="1"/>
</dbReference>
<evidence type="ECO:0000313" key="7">
    <source>
        <dbReference type="Proteomes" id="UP000621560"/>
    </source>
</evidence>
<dbReference type="NCBIfam" id="NF010229">
    <property type="entry name" value="PRK13682.1-4"/>
    <property type="match status" value="1"/>
</dbReference>
<sequence length="54" mass="5873">MLRWAAIFFIIAIVAAVFGFGGIVDAAAGIAKILFFVFLILFLISLITGRRKSL</sequence>
<dbReference type="Pfam" id="PF07043">
    <property type="entry name" value="DUF1328"/>
    <property type="match status" value="1"/>
</dbReference>
<evidence type="ECO:0000256" key="5">
    <source>
        <dbReference type="SAM" id="Phobius"/>
    </source>
</evidence>
<accession>A0A927GQV2</accession>
<organism evidence="6 7">
    <name type="scientific">Paenibacillus sabuli</name>
    <dbReference type="NCBI Taxonomy" id="2772509"/>
    <lineage>
        <taxon>Bacteria</taxon>
        <taxon>Bacillati</taxon>
        <taxon>Bacillota</taxon>
        <taxon>Bacilli</taxon>
        <taxon>Bacillales</taxon>
        <taxon>Paenibacillaceae</taxon>
        <taxon>Paenibacillus</taxon>
    </lineage>
</organism>
<evidence type="ECO:0000256" key="4">
    <source>
        <dbReference type="ARBA" id="ARBA00023136"/>
    </source>
</evidence>
<dbReference type="PIRSF" id="PIRSF036466">
    <property type="entry name" value="UCP036466"/>
    <property type="match status" value="1"/>
</dbReference>
<feature type="transmembrane region" description="Helical" evidence="5">
    <location>
        <begin position="29"/>
        <end position="49"/>
    </location>
</feature>
<dbReference type="RefSeq" id="WP_190916344.1">
    <property type="nucleotide sequence ID" value="NZ_JACXIZ010000013.1"/>
</dbReference>
<evidence type="ECO:0000313" key="6">
    <source>
        <dbReference type="EMBL" id="MBD2844919.1"/>
    </source>
</evidence>
<name>A0A927GQV2_9BACL</name>
<proteinExistence type="inferred from homology"/>
<keyword evidence="7" id="KW-1185">Reference proteome</keyword>
<gene>
    <name evidence="6" type="ORF">IDH44_06940</name>
</gene>
<dbReference type="Proteomes" id="UP000621560">
    <property type="component" value="Unassembled WGS sequence"/>
</dbReference>
<dbReference type="AlphaFoldDB" id="A0A927GQV2"/>